<dbReference type="Pfam" id="PF14200">
    <property type="entry name" value="RicinB_lectin_2"/>
    <property type="match status" value="3"/>
</dbReference>
<dbReference type="SMART" id="SM00020">
    <property type="entry name" value="Tryp_SPc"/>
    <property type="match status" value="1"/>
</dbReference>
<name>A0A4Q7ZLE7_9ACTN</name>
<evidence type="ECO:0000313" key="4">
    <source>
        <dbReference type="Proteomes" id="UP000292564"/>
    </source>
</evidence>
<dbReference type="InterPro" id="IPR043504">
    <property type="entry name" value="Peptidase_S1_PA_chymotrypsin"/>
</dbReference>
<dbReference type="Gene3D" id="2.80.10.50">
    <property type="match status" value="2"/>
</dbReference>
<dbReference type="GO" id="GO:0004252">
    <property type="term" value="F:serine-type endopeptidase activity"/>
    <property type="evidence" value="ECO:0007669"/>
    <property type="project" value="InterPro"/>
</dbReference>
<evidence type="ECO:0000259" key="2">
    <source>
        <dbReference type="PROSITE" id="PS50240"/>
    </source>
</evidence>
<dbReference type="PANTHER" id="PTHR24260">
    <property type="match status" value="1"/>
</dbReference>
<dbReference type="Proteomes" id="UP000292564">
    <property type="component" value="Unassembled WGS sequence"/>
</dbReference>
<dbReference type="Pfam" id="PF00089">
    <property type="entry name" value="Trypsin"/>
    <property type="match status" value="1"/>
</dbReference>
<dbReference type="PRINTS" id="PR00722">
    <property type="entry name" value="CHYMOTRYPSIN"/>
</dbReference>
<dbReference type="GO" id="GO:0030246">
    <property type="term" value="F:carbohydrate binding"/>
    <property type="evidence" value="ECO:0007669"/>
    <property type="project" value="UniProtKB-KW"/>
</dbReference>
<dbReference type="PANTHER" id="PTHR24260:SF136">
    <property type="entry name" value="GH08193P-RELATED"/>
    <property type="match status" value="1"/>
</dbReference>
<dbReference type="GO" id="GO:0006508">
    <property type="term" value="P:proteolysis"/>
    <property type="evidence" value="ECO:0007669"/>
    <property type="project" value="InterPro"/>
</dbReference>
<evidence type="ECO:0000313" key="3">
    <source>
        <dbReference type="EMBL" id="RZU51414.1"/>
    </source>
</evidence>
<dbReference type="SUPFAM" id="SSF50494">
    <property type="entry name" value="Trypsin-like serine proteases"/>
    <property type="match status" value="1"/>
</dbReference>
<dbReference type="InterPro" id="IPR001254">
    <property type="entry name" value="Trypsin_dom"/>
</dbReference>
<keyword evidence="1" id="KW-0732">Signal</keyword>
<dbReference type="CDD" id="cd00161">
    <property type="entry name" value="beta-trefoil_Ricin-like"/>
    <property type="match status" value="2"/>
</dbReference>
<accession>A0A4Q7ZLE7</accession>
<protein>
    <submittedName>
        <fullName evidence="3">Ricin-type beta-trefoil lectin protein</fullName>
    </submittedName>
</protein>
<dbReference type="RefSeq" id="WP_165449504.1">
    <property type="nucleotide sequence ID" value="NZ_SHKY01000001.1"/>
</dbReference>
<dbReference type="SUPFAM" id="SSF50370">
    <property type="entry name" value="Ricin B-like lectins"/>
    <property type="match status" value="2"/>
</dbReference>
<evidence type="ECO:0000256" key="1">
    <source>
        <dbReference type="SAM" id="SignalP"/>
    </source>
</evidence>
<dbReference type="InterPro" id="IPR009003">
    <property type="entry name" value="Peptidase_S1_PA"/>
</dbReference>
<keyword evidence="3" id="KW-0430">Lectin</keyword>
<dbReference type="InterPro" id="IPR001314">
    <property type="entry name" value="Peptidase_S1A"/>
</dbReference>
<dbReference type="Gene3D" id="2.40.10.10">
    <property type="entry name" value="Trypsin-like serine proteases"/>
    <property type="match status" value="1"/>
</dbReference>
<dbReference type="InterPro" id="IPR035992">
    <property type="entry name" value="Ricin_B-like_lectins"/>
</dbReference>
<dbReference type="InterPro" id="IPR000772">
    <property type="entry name" value="Ricin_B_lectin"/>
</dbReference>
<dbReference type="InterPro" id="IPR051333">
    <property type="entry name" value="CLIP_Serine_Protease"/>
</dbReference>
<feature type="signal peptide" evidence="1">
    <location>
        <begin position="1"/>
        <end position="22"/>
    </location>
</feature>
<organism evidence="3 4">
    <name type="scientific">Krasilnikovia cinnamomea</name>
    <dbReference type="NCBI Taxonomy" id="349313"/>
    <lineage>
        <taxon>Bacteria</taxon>
        <taxon>Bacillati</taxon>
        <taxon>Actinomycetota</taxon>
        <taxon>Actinomycetes</taxon>
        <taxon>Micromonosporales</taxon>
        <taxon>Micromonosporaceae</taxon>
        <taxon>Krasilnikovia</taxon>
    </lineage>
</organism>
<dbReference type="PROSITE" id="PS50240">
    <property type="entry name" value="TRYPSIN_DOM"/>
    <property type="match status" value="1"/>
</dbReference>
<reference evidence="3 4" key="1">
    <citation type="submission" date="2019-02" db="EMBL/GenBank/DDBJ databases">
        <title>Sequencing the genomes of 1000 actinobacteria strains.</title>
        <authorList>
            <person name="Klenk H.-P."/>
        </authorList>
    </citation>
    <scope>NUCLEOTIDE SEQUENCE [LARGE SCALE GENOMIC DNA]</scope>
    <source>
        <strain evidence="3 4">DSM 45162</strain>
    </source>
</reference>
<dbReference type="AlphaFoldDB" id="A0A4Q7ZLE7"/>
<dbReference type="SMART" id="SM00458">
    <property type="entry name" value="RICIN"/>
    <property type="match status" value="2"/>
</dbReference>
<feature type="domain" description="Peptidase S1" evidence="2">
    <location>
        <begin position="17"/>
        <end position="246"/>
    </location>
</feature>
<keyword evidence="4" id="KW-1185">Reference proteome</keyword>
<comment type="caution">
    <text evidence="3">The sequence shown here is derived from an EMBL/GenBank/DDBJ whole genome shotgun (WGS) entry which is preliminary data.</text>
</comment>
<dbReference type="PROSITE" id="PS50231">
    <property type="entry name" value="RICIN_B_LECTIN"/>
    <property type="match status" value="2"/>
</dbReference>
<dbReference type="EMBL" id="SHKY01000001">
    <property type="protein sequence ID" value="RZU51414.1"/>
    <property type="molecule type" value="Genomic_DNA"/>
</dbReference>
<feature type="chain" id="PRO_5038642914" evidence="1">
    <location>
        <begin position="23"/>
        <end position="526"/>
    </location>
</feature>
<gene>
    <name evidence="3" type="ORF">EV385_3241</name>
</gene>
<sequence length="526" mass="54044">MRLWSGLLMVGLLGASVVPGSAAVAAEPGAGDGARGFVAKVHVGDPSGGGVACTGSLVDPWWVLTAKQCFGAGGQAVNAGAPARATKVTLGGANIARTGPGVVVSVTQVVPHPQRDVVLVKLAAAVDTPPVRVATAAPASGDVLHIAGYGRTRDQWVPDAAHTGQFTVTAVSGPQVEVAAKDDAQPGPCKGDAGGPGLRVSGDLAELVAITTAAGQGGCLGDTGGATGATQTRVDDLAGWIDEQAAAAKVAIVLNDNSQKCLAIPGSSTSNGTHSVQWSCTGGADQDWRLNAVGDGRYEIRNDHSGLCLAIGGGSKEKGAHALQWTCQSGHAEQQWLLDRNARGETRLRNANSGQCLAIGNSAVEDGAHALQWPCTEGKEQKWTVKWRNRGKGVKNAFSSLCAGTGAVTANGAHAVQQACDDANDAEWQLRATTGGYVEIRNDRSGQCLAIGGGSKDDGAHALQWRCQENHGEQQWYVDLDARGLTLLRNRTSDKCLAIVGASKEPGAHLAQFSCDASATDQSWRL</sequence>
<proteinExistence type="predicted"/>